<evidence type="ECO:0000256" key="6">
    <source>
        <dbReference type="ARBA" id="ARBA00022679"/>
    </source>
</evidence>
<gene>
    <name evidence="20" type="ORF">SPICUR_04420</name>
</gene>
<dbReference type="Gene3D" id="3.40.50.970">
    <property type="match status" value="2"/>
</dbReference>
<keyword evidence="21" id="KW-1185">Reference proteome</keyword>
<keyword evidence="7 16" id="KW-0479">Metal-binding</keyword>
<dbReference type="InterPro" id="IPR029061">
    <property type="entry name" value="THDP-binding"/>
</dbReference>
<evidence type="ECO:0000256" key="16">
    <source>
        <dbReference type="PIRSR" id="PIRSR605478-4"/>
    </source>
</evidence>
<evidence type="ECO:0000256" key="8">
    <source>
        <dbReference type="ARBA" id="ARBA00022837"/>
    </source>
</evidence>
<feature type="binding site" evidence="14">
    <location>
        <position position="259"/>
    </location>
    <ligand>
        <name>substrate</name>
    </ligand>
</feature>
<feature type="binding site" evidence="15">
    <location>
        <position position="155"/>
    </location>
    <ligand>
        <name>thiamine diphosphate</name>
        <dbReference type="ChEBI" id="CHEBI:58937"/>
    </ligand>
</feature>
<dbReference type="SUPFAM" id="SSF52518">
    <property type="entry name" value="Thiamin diphosphate-binding fold (THDP-binding)"/>
    <property type="match status" value="2"/>
</dbReference>
<comment type="subunit">
    <text evidence="4 18">Homodimer.</text>
</comment>
<evidence type="ECO:0000256" key="17">
    <source>
        <dbReference type="PIRSR" id="PIRSR605478-5"/>
    </source>
</evidence>
<evidence type="ECO:0000256" key="2">
    <source>
        <dbReference type="ARBA" id="ARBA00001941"/>
    </source>
</evidence>
<dbReference type="eggNOG" id="COG0021">
    <property type="taxonomic scope" value="Bacteria"/>
</dbReference>
<reference evidence="20 21" key="1">
    <citation type="journal article" date="2013" name="BMC Genomics">
        <title>Genomes of "Spiribacter", a streamlined, successful halophilic bacterium.</title>
        <authorList>
            <person name="Lopez-Perez M."/>
            <person name="Ghai R."/>
            <person name="Leon M.J."/>
            <person name="Rodriguez-Olmos A."/>
            <person name="Copa-Patino J.L."/>
            <person name="Soliveri J."/>
            <person name="Sanchez-Porro C."/>
            <person name="Ventosa A."/>
            <person name="Rodriguez-Valera F."/>
        </authorList>
    </citation>
    <scope>NUCLEOTIDE SEQUENCE [LARGE SCALE GENOMIC DNA]</scope>
    <source>
        <strain evidence="20 21">UAH-SP71</strain>
    </source>
</reference>
<dbReference type="InterPro" id="IPR049557">
    <property type="entry name" value="Transketolase_CS"/>
</dbReference>
<dbReference type="RefSeq" id="WP_023366449.1">
    <property type="nucleotide sequence ID" value="NC_022664.1"/>
</dbReference>
<dbReference type="InterPro" id="IPR009014">
    <property type="entry name" value="Transketo_C/PFOR_II"/>
</dbReference>
<evidence type="ECO:0000256" key="3">
    <source>
        <dbReference type="ARBA" id="ARBA00007131"/>
    </source>
</evidence>
<comment type="cofactor">
    <cofactor evidence="16">
        <name>Mg(2+)</name>
        <dbReference type="ChEBI" id="CHEBI:18420"/>
    </cofactor>
    <text evidence="16">Binds 1 Mg(2+) ion per subunit. Can also utilize other divalent metal cations, such as Ca(2+), Mn(2+) and Co(2+).</text>
</comment>
<dbReference type="Proteomes" id="UP000017640">
    <property type="component" value="Chromosome"/>
</dbReference>
<evidence type="ECO:0000256" key="1">
    <source>
        <dbReference type="ARBA" id="ARBA00001913"/>
    </source>
</evidence>
<dbReference type="PROSITE" id="PS00802">
    <property type="entry name" value="TRANSKETOLASE_2"/>
    <property type="match status" value="1"/>
</dbReference>
<dbReference type="Pfam" id="PF02779">
    <property type="entry name" value="Transket_pyr"/>
    <property type="match status" value="1"/>
</dbReference>
<dbReference type="InterPro" id="IPR005474">
    <property type="entry name" value="Transketolase_N"/>
</dbReference>
<comment type="function">
    <text evidence="18">Catalyzes the transfer of a two-carbon ketol group from a ketose donor to an aldose acceptor, via a covalent intermediate with the cofactor thiamine pyrophosphate.</text>
</comment>
<dbReference type="InterPro" id="IPR020826">
    <property type="entry name" value="Transketolase_BS"/>
</dbReference>
<feature type="binding site" evidence="16">
    <location>
        <position position="154"/>
    </location>
    <ligand>
        <name>Mg(2+)</name>
        <dbReference type="ChEBI" id="CHEBI:18420"/>
    </ligand>
</feature>
<dbReference type="Gene3D" id="3.40.50.920">
    <property type="match status" value="1"/>
</dbReference>
<dbReference type="CDD" id="cd07033">
    <property type="entry name" value="TPP_PYR_DXS_TK_like"/>
    <property type="match status" value="1"/>
</dbReference>
<comment type="cofactor">
    <cofactor evidence="15">
        <name>thiamine diphosphate</name>
        <dbReference type="ChEBI" id="CHEBI:58937"/>
    </cofactor>
    <text evidence="15">Binds 1 thiamine pyrophosphate per subunit. During the reaction, the substrate forms a covalent intermediate with the cofactor.</text>
</comment>
<dbReference type="GO" id="GO:0046872">
    <property type="term" value="F:metal ion binding"/>
    <property type="evidence" value="ECO:0007669"/>
    <property type="project" value="UniProtKB-KW"/>
</dbReference>
<evidence type="ECO:0000256" key="12">
    <source>
        <dbReference type="NCBIfam" id="TIGR00232"/>
    </source>
</evidence>
<evidence type="ECO:0000256" key="5">
    <source>
        <dbReference type="ARBA" id="ARBA00013152"/>
    </source>
</evidence>
<evidence type="ECO:0000256" key="18">
    <source>
        <dbReference type="RuleBase" id="RU004996"/>
    </source>
</evidence>
<feature type="binding site" evidence="15">
    <location>
        <position position="259"/>
    </location>
    <ligand>
        <name>thiamine diphosphate</name>
        <dbReference type="ChEBI" id="CHEBI:58937"/>
    </ligand>
</feature>
<dbReference type="HOGENOM" id="CLU_009227_0_0_6"/>
<dbReference type="AlphaFoldDB" id="U5T6A5"/>
<dbReference type="PANTHER" id="PTHR43522">
    <property type="entry name" value="TRANSKETOLASE"/>
    <property type="match status" value="1"/>
</dbReference>
<feature type="binding site" evidence="14">
    <location>
        <position position="354"/>
    </location>
    <ligand>
        <name>substrate</name>
    </ligand>
</feature>
<dbReference type="SMART" id="SM00861">
    <property type="entry name" value="Transket_pyr"/>
    <property type="match status" value="1"/>
</dbReference>
<evidence type="ECO:0000256" key="7">
    <source>
        <dbReference type="ARBA" id="ARBA00022723"/>
    </source>
</evidence>
<keyword evidence="6 18" id="KW-0808">Transferase</keyword>
<feature type="binding site" evidence="14">
    <location>
        <position position="466"/>
    </location>
    <ligand>
        <name>substrate</name>
    </ligand>
</feature>
<evidence type="ECO:0000256" key="4">
    <source>
        <dbReference type="ARBA" id="ARBA00011738"/>
    </source>
</evidence>
<comment type="cofactor">
    <cofactor evidence="18">
        <name>Mg(2+)</name>
        <dbReference type="ChEBI" id="CHEBI:18420"/>
    </cofactor>
    <cofactor evidence="18">
        <name>Ca(2+)</name>
        <dbReference type="ChEBI" id="CHEBI:29108"/>
    </cofactor>
    <cofactor evidence="18">
        <name>Mn(2+)</name>
        <dbReference type="ChEBI" id="CHEBI:29035"/>
    </cofactor>
    <cofactor evidence="18">
        <name>Co(2+)</name>
        <dbReference type="ChEBI" id="CHEBI:48828"/>
    </cofactor>
    <text evidence="18">Binds 1 Mg(2+) ion per subunit. Can also utilize other divalent metal cations, such as Ca(2+), Mn(2+) and Co(2+).</text>
</comment>
<dbReference type="EMBL" id="CP005990">
    <property type="protein sequence ID" value="AGY91863.1"/>
    <property type="molecule type" value="Genomic_DNA"/>
</dbReference>
<feature type="binding site" evidence="15">
    <location>
        <position position="67"/>
    </location>
    <ligand>
        <name>thiamine diphosphate</name>
        <dbReference type="ChEBI" id="CHEBI:58937"/>
    </ligand>
</feature>
<evidence type="ECO:0000256" key="11">
    <source>
        <dbReference type="ARBA" id="ARBA00049473"/>
    </source>
</evidence>
<dbReference type="EC" id="2.2.1.1" evidence="5 12"/>
<dbReference type="GO" id="GO:0006098">
    <property type="term" value="P:pentose-phosphate shunt"/>
    <property type="evidence" value="ECO:0007669"/>
    <property type="project" value="TreeGrafter"/>
</dbReference>
<dbReference type="PROSITE" id="PS00801">
    <property type="entry name" value="TRANSKETOLASE_1"/>
    <property type="match status" value="1"/>
</dbReference>
<dbReference type="STRING" id="1335757.SPICUR_04420"/>
<keyword evidence="8 18" id="KW-0106">Calcium</keyword>
<dbReference type="FunFam" id="3.40.50.970:FF:000004">
    <property type="entry name" value="Transketolase"/>
    <property type="match status" value="1"/>
</dbReference>
<dbReference type="FunFam" id="3.40.50.970:FF:000003">
    <property type="entry name" value="Transketolase"/>
    <property type="match status" value="1"/>
</dbReference>
<dbReference type="OrthoDB" id="8732661at2"/>
<dbReference type="Pfam" id="PF22613">
    <property type="entry name" value="Transketolase_C_1"/>
    <property type="match status" value="1"/>
</dbReference>
<keyword evidence="10 15" id="KW-0786">Thiamine pyrophosphate</keyword>
<feature type="binding site" evidence="14">
    <location>
        <position position="381"/>
    </location>
    <ligand>
        <name>substrate</name>
    </ligand>
</feature>
<dbReference type="Pfam" id="PF00456">
    <property type="entry name" value="Transketolase_N"/>
    <property type="match status" value="1"/>
</dbReference>
<evidence type="ECO:0000256" key="15">
    <source>
        <dbReference type="PIRSR" id="PIRSR605478-3"/>
    </source>
</evidence>
<evidence type="ECO:0000256" key="14">
    <source>
        <dbReference type="PIRSR" id="PIRSR605478-2"/>
    </source>
</evidence>
<dbReference type="InterPro" id="IPR005475">
    <property type="entry name" value="Transketolase-like_Pyr-bd"/>
</dbReference>
<organism evidence="20 21">
    <name type="scientific">Spiribacter curvatus</name>
    <dbReference type="NCBI Taxonomy" id="1335757"/>
    <lineage>
        <taxon>Bacteria</taxon>
        <taxon>Pseudomonadati</taxon>
        <taxon>Pseudomonadota</taxon>
        <taxon>Gammaproteobacteria</taxon>
        <taxon>Chromatiales</taxon>
        <taxon>Ectothiorhodospiraceae</taxon>
        <taxon>Spiribacter</taxon>
    </lineage>
</organism>
<keyword evidence="9 16" id="KW-0460">Magnesium</keyword>
<dbReference type="InterPro" id="IPR033247">
    <property type="entry name" value="Transketolase_fam"/>
</dbReference>
<protein>
    <recommendedName>
        <fullName evidence="5 12">Transketolase</fullName>
        <ecNumber evidence="5 12">2.2.1.1</ecNumber>
    </recommendedName>
</protein>
<sequence length="662" mass="71029">MASDHATLANCIRALAVDAVEEAQSGHPGAPMGMADAITVLARHHLRFDASTPDWPDRDRLVVSNGHASMLLYALLHLTGIEDVSMAYLRQFRQIGSPTAGHPEYGHLPGIETTTGPLGQGLAAAVGMAMAERMLRGEFSANAMNHHTYVLAGDGCLQEGVGQEAISLAGHLGLGRLIVLYDDNGITIDGDTSISFSEDIPGRFAACHWHVQRCDGHDATALDAAITAAREESEKPSLIAMRTTIGYGAPTKSGTAASHGAPLGTVEAEAAREALGWTEPPFVIPPSAAQEWHEIGRRGVTARKDWEARIDALPRSRRDAFMRRMRRQLPEGLSEVVATARSALFADPKKVATRRASQMALEVIADCVPELVGGSADLTGSNLTRVPALEPLFSRASPGRYIGYGVREFAMAAAMNGMNNHGGIIPFGGTFLVFSDYARNAIRLAALMRIGTIFVMTHDSIGLGEDGPTHQPIEHLAALRAIPGLHVYRPADAIETLECWELALRSRDAPSLLALSRQGTPQLRVTDRGENMTARGAYVIFRLGDVEALTLLGTGTEVAIAVEAAKVLHREYGINVNVVSMPCWEQFEIQPADYRAKVLGEAPRIAIEAAGKFGWTRYVDSEADVIGMDGFGASGPGPALYEHFGITANAIVKRAEHRLDLQ</sequence>
<dbReference type="SUPFAM" id="SSF52922">
    <property type="entry name" value="TK C-terminal domain-like"/>
    <property type="match status" value="1"/>
</dbReference>
<feature type="active site" description="Proton donor" evidence="13">
    <location>
        <position position="408"/>
    </location>
</feature>
<feature type="binding site" evidence="15">
    <location>
        <position position="434"/>
    </location>
    <ligand>
        <name>thiamine diphosphate</name>
        <dbReference type="ChEBI" id="CHEBI:58937"/>
    </ligand>
</feature>
<feature type="binding site" evidence="15">
    <location>
        <position position="184"/>
    </location>
    <ligand>
        <name>thiamine diphosphate</name>
        <dbReference type="ChEBI" id="CHEBI:58937"/>
    </ligand>
</feature>
<feature type="binding site" evidence="16">
    <location>
        <position position="184"/>
    </location>
    <ligand>
        <name>Mg(2+)</name>
        <dbReference type="ChEBI" id="CHEBI:18420"/>
    </ligand>
</feature>
<evidence type="ECO:0000313" key="20">
    <source>
        <dbReference type="EMBL" id="AGY91863.1"/>
    </source>
</evidence>
<evidence type="ECO:0000313" key="21">
    <source>
        <dbReference type="Proteomes" id="UP000017640"/>
    </source>
</evidence>
<dbReference type="CDD" id="cd02012">
    <property type="entry name" value="TPP_TK"/>
    <property type="match status" value="1"/>
</dbReference>
<dbReference type="PATRIC" id="fig|1335757.3.peg.860"/>
<feature type="binding site" evidence="14">
    <location>
        <position position="470"/>
    </location>
    <ligand>
        <name>substrate</name>
    </ligand>
</feature>
<dbReference type="InterPro" id="IPR005478">
    <property type="entry name" value="Transketolase_bac-like"/>
</dbReference>
<evidence type="ECO:0000256" key="9">
    <source>
        <dbReference type="ARBA" id="ARBA00022842"/>
    </source>
</evidence>
<dbReference type="GO" id="GO:0005829">
    <property type="term" value="C:cytosol"/>
    <property type="evidence" value="ECO:0007669"/>
    <property type="project" value="TreeGrafter"/>
</dbReference>
<comment type="catalytic activity">
    <reaction evidence="11 18">
        <text>D-sedoheptulose 7-phosphate + D-glyceraldehyde 3-phosphate = aldehydo-D-ribose 5-phosphate + D-xylulose 5-phosphate</text>
        <dbReference type="Rhea" id="RHEA:10508"/>
        <dbReference type="ChEBI" id="CHEBI:57483"/>
        <dbReference type="ChEBI" id="CHEBI:57737"/>
        <dbReference type="ChEBI" id="CHEBI:58273"/>
        <dbReference type="ChEBI" id="CHEBI:59776"/>
        <dbReference type="EC" id="2.2.1.1"/>
    </reaction>
</comment>
<comment type="cofactor">
    <cofactor evidence="1">
        <name>Ca(2+)</name>
        <dbReference type="ChEBI" id="CHEBI:29108"/>
    </cofactor>
</comment>
<feature type="domain" description="Transketolase-like pyrimidine-binding" evidence="19">
    <location>
        <begin position="351"/>
        <end position="522"/>
    </location>
</feature>
<feature type="binding site" evidence="14">
    <location>
        <position position="27"/>
    </location>
    <ligand>
        <name>substrate</name>
    </ligand>
</feature>
<dbReference type="NCBIfam" id="TIGR00232">
    <property type="entry name" value="tktlase_bact"/>
    <property type="match status" value="1"/>
</dbReference>
<evidence type="ECO:0000256" key="13">
    <source>
        <dbReference type="PIRSR" id="PIRSR605478-1"/>
    </source>
</evidence>
<dbReference type="InterPro" id="IPR055152">
    <property type="entry name" value="Transketolase-like_C_2"/>
</dbReference>
<feature type="site" description="Important for catalytic activity" evidence="17">
    <location>
        <position position="259"/>
    </location>
</feature>
<evidence type="ECO:0000259" key="19">
    <source>
        <dbReference type="SMART" id="SM00861"/>
    </source>
</evidence>
<dbReference type="PANTHER" id="PTHR43522:SF2">
    <property type="entry name" value="TRANSKETOLASE 1-RELATED"/>
    <property type="match status" value="1"/>
</dbReference>
<feature type="binding site" evidence="16">
    <location>
        <position position="186"/>
    </location>
    <ligand>
        <name>Mg(2+)</name>
        <dbReference type="ChEBI" id="CHEBI:18420"/>
    </ligand>
</feature>
<comment type="cofactor">
    <cofactor evidence="2">
        <name>Co(2+)</name>
        <dbReference type="ChEBI" id="CHEBI:48828"/>
    </cofactor>
</comment>
<feature type="binding site" evidence="14">
    <location>
        <position position="458"/>
    </location>
    <ligand>
        <name>substrate</name>
    </ligand>
</feature>
<feature type="binding site" evidence="15">
    <location>
        <begin position="116"/>
        <end position="118"/>
    </location>
    <ligand>
        <name>thiamine diphosphate</name>
        <dbReference type="ChEBI" id="CHEBI:58937"/>
    </ligand>
</feature>
<proteinExistence type="inferred from homology"/>
<name>U5T6A5_9GAMM</name>
<evidence type="ECO:0000256" key="10">
    <source>
        <dbReference type="ARBA" id="ARBA00023052"/>
    </source>
</evidence>
<comment type="similarity">
    <text evidence="3 18">Belongs to the transketolase family.</text>
</comment>
<feature type="site" description="Important for catalytic activity" evidence="17">
    <location>
        <position position="27"/>
    </location>
</feature>
<feature type="binding site" evidence="14">
    <location>
        <position position="517"/>
    </location>
    <ligand>
        <name>substrate</name>
    </ligand>
</feature>
<dbReference type="GO" id="GO:0004802">
    <property type="term" value="F:transketolase activity"/>
    <property type="evidence" value="ECO:0007669"/>
    <property type="project" value="UniProtKB-UniRule"/>
</dbReference>
<dbReference type="KEGG" id="spiu:SPICUR_04420"/>
<accession>U5T6A5</accession>